<proteinExistence type="predicted"/>
<evidence type="ECO:0000256" key="1">
    <source>
        <dbReference type="ARBA" id="ARBA00004141"/>
    </source>
</evidence>
<feature type="transmembrane region" description="Helical" evidence="5">
    <location>
        <begin position="6"/>
        <end position="25"/>
    </location>
</feature>
<feature type="transmembrane region" description="Helical" evidence="5">
    <location>
        <begin position="137"/>
        <end position="163"/>
    </location>
</feature>
<feature type="transmembrane region" description="Helical" evidence="5">
    <location>
        <begin position="101"/>
        <end position="125"/>
    </location>
</feature>
<feature type="transmembrane region" description="Helical" evidence="5">
    <location>
        <begin position="183"/>
        <end position="203"/>
    </location>
</feature>
<dbReference type="GO" id="GO:0016020">
    <property type="term" value="C:membrane"/>
    <property type="evidence" value="ECO:0007669"/>
    <property type="project" value="UniProtKB-SubCell"/>
</dbReference>
<organism evidence="6 7">
    <name type="scientific">Heterocephalus glaber</name>
    <name type="common">Naked mole rat</name>
    <dbReference type="NCBI Taxonomy" id="10181"/>
    <lineage>
        <taxon>Eukaryota</taxon>
        <taxon>Metazoa</taxon>
        <taxon>Chordata</taxon>
        <taxon>Craniata</taxon>
        <taxon>Vertebrata</taxon>
        <taxon>Euteleostomi</taxon>
        <taxon>Mammalia</taxon>
        <taxon>Eutheria</taxon>
        <taxon>Euarchontoglires</taxon>
        <taxon>Glires</taxon>
        <taxon>Rodentia</taxon>
        <taxon>Hystricomorpha</taxon>
        <taxon>Bathyergidae</taxon>
        <taxon>Heterocephalus</taxon>
    </lineage>
</organism>
<evidence type="ECO:0000256" key="2">
    <source>
        <dbReference type="ARBA" id="ARBA00022692"/>
    </source>
</evidence>
<comment type="subcellular location">
    <subcellularLocation>
        <location evidence="1">Membrane</location>
        <topology evidence="1">Multi-pass membrane protein</topology>
    </subcellularLocation>
</comment>
<dbReference type="InterPro" id="IPR007237">
    <property type="entry name" value="CD20-like"/>
</dbReference>
<dbReference type="InParanoid" id="G5AYD8"/>
<evidence type="ECO:0000256" key="4">
    <source>
        <dbReference type="ARBA" id="ARBA00023136"/>
    </source>
</evidence>
<dbReference type="AlphaFoldDB" id="G5AYD8"/>
<dbReference type="STRING" id="10181.G5AYD8"/>
<reference evidence="6 7" key="1">
    <citation type="journal article" date="2011" name="Nature">
        <title>Genome sequencing reveals insights into physiology and longevity of the naked mole rat.</title>
        <authorList>
            <person name="Kim E.B."/>
            <person name="Fang X."/>
            <person name="Fushan A.A."/>
            <person name="Huang Z."/>
            <person name="Lobanov A.V."/>
            <person name="Han L."/>
            <person name="Marino S.M."/>
            <person name="Sun X."/>
            <person name="Turanov A.A."/>
            <person name="Yang P."/>
            <person name="Yim S.H."/>
            <person name="Zhao X."/>
            <person name="Kasaikina M.V."/>
            <person name="Stoletzki N."/>
            <person name="Peng C."/>
            <person name="Polak P."/>
            <person name="Xiong Z."/>
            <person name="Kiezun A."/>
            <person name="Zhu Y."/>
            <person name="Chen Y."/>
            <person name="Kryukov G.V."/>
            <person name="Zhang Q."/>
            <person name="Peshkin L."/>
            <person name="Yang L."/>
            <person name="Bronson R.T."/>
            <person name="Buffenstein R."/>
            <person name="Wang B."/>
            <person name="Han C."/>
            <person name="Li Q."/>
            <person name="Chen L."/>
            <person name="Zhao W."/>
            <person name="Sunyaev S.R."/>
            <person name="Park T.J."/>
            <person name="Zhang G."/>
            <person name="Wang J."/>
            <person name="Gladyshev V.N."/>
        </authorList>
    </citation>
    <scope>NUCLEOTIDE SEQUENCE [LARGE SCALE GENOMIC DNA]</scope>
</reference>
<accession>G5AYD8</accession>
<evidence type="ECO:0000256" key="5">
    <source>
        <dbReference type="SAM" id="Phobius"/>
    </source>
</evidence>
<dbReference type="Proteomes" id="UP000006813">
    <property type="component" value="Unassembled WGS sequence"/>
</dbReference>
<dbReference type="EMBL" id="JH167515">
    <property type="protein sequence ID" value="EHB02049.1"/>
    <property type="molecule type" value="Genomic_DNA"/>
</dbReference>
<sequence length="212" mass="23759">MLGIFNVLMWYFLLVLYMGQIKGVFGKYEPLTYRTGCTLWGVFIVSSLGLDILCIITGLIAIVLTVVELSKFKTVSYKNYGQAKLGREVSRVLLIVYHLEVSIALTHAIFMCGSLFIFSGALTVFAQRRPTMYTMSYAIVVNIISSCIAGLGLLLLTVELSVAIFLTETSMWQMRSAKMLSEYVFLFTALELFVTCVAIQWAYKAKKSNLNT</sequence>
<dbReference type="Pfam" id="PF04103">
    <property type="entry name" value="CD20"/>
    <property type="match status" value="1"/>
</dbReference>
<keyword evidence="4 5" id="KW-0472">Membrane</keyword>
<keyword evidence="3 5" id="KW-1133">Transmembrane helix</keyword>
<dbReference type="FunCoup" id="G5AYD8">
    <property type="interactions" value="308"/>
</dbReference>
<name>G5AYD8_HETGA</name>
<evidence type="ECO:0000256" key="3">
    <source>
        <dbReference type="ARBA" id="ARBA00022989"/>
    </source>
</evidence>
<protein>
    <submittedName>
        <fullName evidence="6">Membrane-spanning 4-domains subfamily A member 13</fullName>
    </submittedName>
</protein>
<keyword evidence="2 5" id="KW-0812">Transmembrane</keyword>
<evidence type="ECO:0000313" key="7">
    <source>
        <dbReference type="Proteomes" id="UP000006813"/>
    </source>
</evidence>
<feature type="transmembrane region" description="Helical" evidence="5">
    <location>
        <begin position="37"/>
        <end position="67"/>
    </location>
</feature>
<evidence type="ECO:0000313" key="6">
    <source>
        <dbReference type="EMBL" id="EHB02049.1"/>
    </source>
</evidence>
<gene>
    <name evidence="6" type="ORF">GW7_01732</name>
</gene>